<feature type="signal peptide" evidence="2">
    <location>
        <begin position="1"/>
        <end position="22"/>
    </location>
</feature>
<keyword evidence="4" id="KW-1185">Reference proteome</keyword>
<evidence type="ECO:0000256" key="2">
    <source>
        <dbReference type="SAM" id="SignalP"/>
    </source>
</evidence>
<feature type="chain" id="PRO_5047452631" evidence="2">
    <location>
        <begin position="23"/>
        <end position="55"/>
    </location>
</feature>
<dbReference type="PROSITE" id="PS51257">
    <property type="entry name" value="PROKAR_LIPOPROTEIN"/>
    <property type="match status" value="1"/>
</dbReference>
<name>A0ABT6R9C5_9BACT</name>
<reference evidence="3 4" key="1">
    <citation type="submission" date="2023-05" db="EMBL/GenBank/DDBJ databases">
        <title>Genome sequence of Pinibacter sp. MAH-24.</title>
        <authorList>
            <person name="Huq M.A."/>
        </authorList>
    </citation>
    <scope>NUCLEOTIDE SEQUENCE [LARGE SCALE GENOMIC DNA]</scope>
    <source>
        <strain evidence="3 4">MAH-24</strain>
    </source>
</reference>
<keyword evidence="2" id="KW-0732">Signal</keyword>
<dbReference type="EMBL" id="JASBRG010000003">
    <property type="protein sequence ID" value="MDI3319166.1"/>
    <property type="molecule type" value="Genomic_DNA"/>
</dbReference>
<gene>
    <name evidence="3" type="ORF">QJ048_05245</name>
</gene>
<organism evidence="3 4">
    <name type="scientific">Pinibacter soli</name>
    <dbReference type="NCBI Taxonomy" id="3044211"/>
    <lineage>
        <taxon>Bacteria</taxon>
        <taxon>Pseudomonadati</taxon>
        <taxon>Bacteroidota</taxon>
        <taxon>Chitinophagia</taxon>
        <taxon>Chitinophagales</taxon>
        <taxon>Chitinophagaceae</taxon>
        <taxon>Pinibacter</taxon>
    </lineage>
</organism>
<protein>
    <submittedName>
        <fullName evidence="3">Uncharacterized protein</fullName>
    </submittedName>
</protein>
<comment type="caution">
    <text evidence="3">The sequence shown here is derived from an EMBL/GenBank/DDBJ whole genome shotgun (WGS) entry which is preliminary data.</text>
</comment>
<proteinExistence type="predicted"/>
<evidence type="ECO:0000313" key="3">
    <source>
        <dbReference type="EMBL" id="MDI3319166.1"/>
    </source>
</evidence>
<dbReference type="Proteomes" id="UP001226434">
    <property type="component" value="Unassembled WGS sequence"/>
</dbReference>
<sequence>MQKTTRIVALAAISAFMLVSVGCTKSLTKPKQDADSAKSTTGDTTTKPPPPPPTP</sequence>
<dbReference type="RefSeq" id="WP_282333281.1">
    <property type="nucleotide sequence ID" value="NZ_JASBRG010000003.1"/>
</dbReference>
<accession>A0ABT6R9C5</accession>
<evidence type="ECO:0000256" key="1">
    <source>
        <dbReference type="SAM" id="MobiDB-lite"/>
    </source>
</evidence>
<evidence type="ECO:0000313" key="4">
    <source>
        <dbReference type="Proteomes" id="UP001226434"/>
    </source>
</evidence>
<feature type="region of interest" description="Disordered" evidence="1">
    <location>
        <begin position="25"/>
        <end position="55"/>
    </location>
</feature>